<feature type="chain" id="PRO_5020027501" evidence="2">
    <location>
        <begin position="19"/>
        <end position="185"/>
    </location>
</feature>
<dbReference type="Proteomes" id="UP000299102">
    <property type="component" value="Unassembled WGS sequence"/>
</dbReference>
<protein>
    <submittedName>
        <fullName evidence="3">Uncharacterized protein</fullName>
    </submittedName>
</protein>
<dbReference type="OrthoDB" id="7486875at2759"/>
<sequence>MFASKAFALVLVAAACQAVPVWDGGYSAWPRAQAPSVSFGFGSGHSIDAGGFRHSSGIGAAYQSGPGRAHQPIYNNHGSAAPGARHGPSFHSGQHGSGLHYNSATAAAERTYGGNTAIAAAQNRNGASNHQSAVSFAHNAGGVHVSAAEAQQHRGGQLQHAGASSINSPGLQVAHAHAINAGGHY</sequence>
<proteinExistence type="predicted"/>
<keyword evidence="2" id="KW-0732">Signal</keyword>
<dbReference type="EMBL" id="BGZK01000215">
    <property type="protein sequence ID" value="GBP29085.1"/>
    <property type="molecule type" value="Genomic_DNA"/>
</dbReference>
<feature type="region of interest" description="Disordered" evidence="1">
    <location>
        <begin position="149"/>
        <end position="169"/>
    </location>
</feature>
<accession>A0A4C1URK6</accession>
<evidence type="ECO:0000313" key="4">
    <source>
        <dbReference type="Proteomes" id="UP000299102"/>
    </source>
</evidence>
<name>A0A4C1URK6_EUMVA</name>
<evidence type="ECO:0000256" key="2">
    <source>
        <dbReference type="SAM" id="SignalP"/>
    </source>
</evidence>
<feature type="signal peptide" evidence="2">
    <location>
        <begin position="1"/>
        <end position="18"/>
    </location>
</feature>
<reference evidence="3 4" key="1">
    <citation type="journal article" date="2019" name="Commun. Biol.">
        <title>The bagworm genome reveals a unique fibroin gene that provides high tensile strength.</title>
        <authorList>
            <person name="Kono N."/>
            <person name="Nakamura H."/>
            <person name="Ohtoshi R."/>
            <person name="Tomita M."/>
            <person name="Numata K."/>
            <person name="Arakawa K."/>
        </authorList>
    </citation>
    <scope>NUCLEOTIDE SEQUENCE [LARGE SCALE GENOMIC DNA]</scope>
</reference>
<organism evidence="3 4">
    <name type="scientific">Eumeta variegata</name>
    <name type="common">Bagworm moth</name>
    <name type="synonym">Eumeta japonica</name>
    <dbReference type="NCBI Taxonomy" id="151549"/>
    <lineage>
        <taxon>Eukaryota</taxon>
        <taxon>Metazoa</taxon>
        <taxon>Ecdysozoa</taxon>
        <taxon>Arthropoda</taxon>
        <taxon>Hexapoda</taxon>
        <taxon>Insecta</taxon>
        <taxon>Pterygota</taxon>
        <taxon>Neoptera</taxon>
        <taxon>Endopterygota</taxon>
        <taxon>Lepidoptera</taxon>
        <taxon>Glossata</taxon>
        <taxon>Ditrysia</taxon>
        <taxon>Tineoidea</taxon>
        <taxon>Psychidae</taxon>
        <taxon>Oiketicinae</taxon>
        <taxon>Eumeta</taxon>
    </lineage>
</organism>
<evidence type="ECO:0000313" key="3">
    <source>
        <dbReference type="EMBL" id="GBP29085.1"/>
    </source>
</evidence>
<dbReference type="PROSITE" id="PS51257">
    <property type="entry name" value="PROKAR_LIPOPROTEIN"/>
    <property type="match status" value="1"/>
</dbReference>
<comment type="caution">
    <text evidence="3">The sequence shown here is derived from an EMBL/GenBank/DDBJ whole genome shotgun (WGS) entry which is preliminary data.</text>
</comment>
<keyword evidence="4" id="KW-1185">Reference proteome</keyword>
<evidence type="ECO:0000256" key="1">
    <source>
        <dbReference type="SAM" id="MobiDB-lite"/>
    </source>
</evidence>
<gene>
    <name evidence="3" type="ORF">EVAR_10901_1</name>
</gene>
<dbReference type="AlphaFoldDB" id="A0A4C1URK6"/>
<feature type="region of interest" description="Disordered" evidence="1">
    <location>
        <begin position="58"/>
        <end position="100"/>
    </location>
</feature>